<evidence type="ECO:0000313" key="3">
    <source>
        <dbReference type="Proteomes" id="UP001412067"/>
    </source>
</evidence>
<name>A0ABR2LZA0_9ASPA</name>
<evidence type="ECO:0000256" key="1">
    <source>
        <dbReference type="SAM" id="MobiDB-lite"/>
    </source>
</evidence>
<sequence length="290" mass="32685">MGRKHALRITPQAVDITKEQKTRRVMLSPPARQVDSKGNATPTSLRSNRRRAVRAEEKQCGHSVSIPTFVPLVRALPLDLLAAPFTAKPNKALSSVIAKKMFCCCLSILEFSSNINCFLIVDYPEQRLKREGERLMRMREVRDETWDALCRRVANSRVGKESKMLDRRICFHIPKLSSPGDFRLSSVLLPVGTGHSSSAALIAVISRIRVWQPLASYRHLKLARRLPPFFCPPPRFLNQPTCDPLSASNLEKDCCFSAEYSRSECRSRDRRWTDASLLDDSDSLSVFAGG</sequence>
<dbReference type="EMBL" id="JBBWWR010000013">
    <property type="protein sequence ID" value="KAK8955504.1"/>
    <property type="molecule type" value="Genomic_DNA"/>
</dbReference>
<keyword evidence="3" id="KW-1185">Reference proteome</keyword>
<protein>
    <submittedName>
        <fullName evidence="2">Uncharacterized protein</fullName>
    </submittedName>
</protein>
<evidence type="ECO:0000313" key="2">
    <source>
        <dbReference type="EMBL" id="KAK8955504.1"/>
    </source>
</evidence>
<feature type="compositionally biased region" description="Polar residues" evidence="1">
    <location>
        <begin position="36"/>
        <end position="46"/>
    </location>
</feature>
<reference evidence="2 3" key="1">
    <citation type="journal article" date="2022" name="Nat. Plants">
        <title>Genomes of leafy and leafless Platanthera orchids illuminate the evolution of mycoheterotrophy.</title>
        <authorList>
            <person name="Li M.H."/>
            <person name="Liu K.W."/>
            <person name="Li Z."/>
            <person name="Lu H.C."/>
            <person name="Ye Q.L."/>
            <person name="Zhang D."/>
            <person name="Wang J.Y."/>
            <person name="Li Y.F."/>
            <person name="Zhong Z.M."/>
            <person name="Liu X."/>
            <person name="Yu X."/>
            <person name="Liu D.K."/>
            <person name="Tu X.D."/>
            <person name="Liu B."/>
            <person name="Hao Y."/>
            <person name="Liao X.Y."/>
            <person name="Jiang Y.T."/>
            <person name="Sun W.H."/>
            <person name="Chen J."/>
            <person name="Chen Y.Q."/>
            <person name="Ai Y."/>
            <person name="Zhai J.W."/>
            <person name="Wu S.S."/>
            <person name="Zhou Z."/>
            <person name="Hsiao Y.Y."/>
            <person name="Wu W.L."/>
            <person name="Chen Y.Y."/>
            <person name="Lin Y.F."/>
            <person name="Hsu J.L."/>
            <person name="Li C.Y."/>
            <person name="Wang Z.W."/>
            <person name="Zhao X."/>
            <person name="Zhong W.Y."/>
            <person name="Ma X.K."/>
            <person name="Ma L."/>
            <person name="Huang J."/>
            <person name="Chen G.Z."/>
            <person name="Huang M.Z."/>
            <person name="Huang L."/>
            <person name="Peng D.H."/>
            <person name="Luo Y.B."/>
            <person name="Zou S.Q."/>
            <person name="Chen S.P."/>
            <person name="Lan S."/>
            <person name="Tsai W.C."/>
            <person name="Van de Peer Y."/>
            <person name="Liu Z.J."/>
        </authorList>
    </citation>
    <scope>NUCLEOTIDE SEQUENCE [LARGE SCALE GENOMIC DNA]</scope>
    <source>
        <strain evidence="2">Lor288</strain>
    </source>
</reference>
<dbReference type="Proteomes" id="UP001412067">
    <property type="component" value="Unassembled WGS sequence"/>
</dbReference>
<proteinExistence type="predicted"/>
<accession>A0ABR2LZA0</accession>
<feature type="region of interest" description="Disordered" evidence="1">
    <location>
        <begin position="27"/>
        <end position="50"/>
    </location>
</feature>
<gene>
    <name evidence="2" type="ORF">KSP40_PGU013852</name>
</gene>
<comment type="caution">
    <text evidence="2">The sequence shown here is derived from an EMBL/GenBank/DDBJ whole genome shotgun (WGS) entry which is preliminary data.</text>
</comment>
<organism evidence="2 3">
    <name type="scientific">Platanthera guangdongensis</name>
    <dbReference type="NCBI Taxonomy" id="2320717"/>
    <lineage>
        <taxon>Eukaryota</taxon>
        <taxon>Viridiplantae</taxon>
        <taxon>Streptophyta</taxon>
        <taxon>Embryophyta</taxon>
        <taxon>Tracheophyta</taxon>
        <taxon>Spermatophyta</taxon>
        <taxon>Magnoliopsida</taxon>
        <taxon>Liliopsida</taxon>
        <taxon>Asparagales</taxon>
        <taxon>Orchidaceae</taxon>
        <taxon>Orchidoideae</taxon>
        <taxon>Orchideae</taxon>
        <taxon>Orchidinae</taxon>
        <taxon>Platanthera</taxon>
    </lineage>
</organism>